<evidence type="ECO:0000256" key="5">
    <source>
        <dbReference type="ARBA" id="ARBA00022801"/>
    </source>
</evidence>
<evidence type="ECO:0000256" key="2">
    <source>
        <dbReference type="ARBA" id="ARBA00005340"/>
    </source>
</evidence>
<reference evidence="9 10" key="1">
    <citation type="journal article" date="2012" name="Stand. Genomic Sci.">
        <title>Genome sequence of the soil bacterium Saccharomonospora azurea type strain (NA-128(T)).</title>
        <authorList>
            <person name="Klenk H.P."/>
            <person name="Held B."/>
            <person name="Lucas S."/>
            <person name="Lapidus A."/>
            <person name="Copeland A."/>
            <person name="Hammon N."/>
            <person name="Pitluck S."/>
            <person name="Goodwin L.A."/>
            <person name="Han C."/>
            <person name="Tapia R."/>
            <person name="Brambilla E.M."/>
            <person name="Potter G."/>
            <person name="Land M."/>
            <person name="Ivanova N."/>
            <person name="Rohde M."/>
            <person name="Goker M."/>
            <person name="Detter J.C."/>
            <person name="Kyrpides N.C."/>
            <person name="Woyke T."/>
        </authorList>
    </citation>
    <scope>NUCLEOTIDE SEQUENCE [LARGE SCALE GENOMIC DNA]</scope>
    <source>
        <strain evidence="9 10">NA-128</strain>
    </source>
</reference>
<dbReference type="PROSITE" id="PS51432">
    <property type="entry name" value="AP_NUCLEASE_F2_4"/>
    <property type="match status" value="1"/>
</dbReference>
<organism evidence="9 10">
    <name type="scientific">Saccharomonospora azurea NA-128</name>
    <dbReference type="NCBI Taxonomy" id="882081"/>
    <lineage>
        <taxon>Bacteria</taxon>
        <taxon>Bacillati</taxon>
        <taxon>Actinomycetota</taxon>
        <taxon>Actinomycetes</taxon>
        <taxon>Pseudonocardiales</taxon>
        <taxon>Pseudonocardiaceae</taxon>
        <taxon>Saccharomonospora</taxon>
    </lineage>
</organism>
<dbReference type="Pfam" id="PF01261">
    <property type="entry name" value="AP_endonuc_2"/>
    <property type="match status" value="1"/>
</dbReference>
<dbReference type="EMBL" id="CM001466">
    <property type="protein sequence ID" value="EHY89615.1"/>
    <property type="molecule type" value="Genomic_DNA"/>
</dbReference>
<evidence type="ECO:0000256" key="3">
    <source>
        <dbReference type="ARBA" id="ARBA00022723"/>
    </source>
</evidence>
<keyword evidence="6" id="KW-0862">Zinc</keyword>
<keyword evidence="7" id="KW-0234">DNA repair</keyword>
<dbReference type="GO" id="GO:0008270">
    <property type="term" value="F:zinc ion binding"/>
    <property type="evidence" value="ECO:0007669"/>
    <property type="project" value="InterPro"/>
</dbReference>
<accession>H8GAB8</accession>
<keyword evidence="5" id="KW-0378">Hydrolase</keyword>
<keyword evidence="3" id="KW-0479">Metal-binding</keyword>
<evidence type="ECO:0000313" key="10">
    <source>
        <dbReference type="Proteomes" id="UP000004705"/>
    </source>
</evidence>
<dbReference type="OrthoDB" id="9805666at2"/>
<dbReference type="PROSITE" id="PS00730">
    <property type="entry name" value="AP_NUCLEASE_F2_2"/>
    <property type="match status" value="1"/>
</dbReference>
<keyword evidence="9" id="KW-0255">Endonuclease</keyword>
<dbReference type="GO" id="GO:0003677">
    <property type="term" value="F:DNA binding"/>
    <property type="evidence" value="ECO:0007669"/>
    <property type="project" value="InterPro"/>
</dbReference>
<dbReference type="AlphaFoldDB" id="H8GAB8"/>
<dbReference type="SMART" id="SM00518">
    <property type="entry name" value="AP2Ec"/>
    <property type="match status" value="1"/>
</dbReference>
<protein>
    <submittedName>
        <fullName evidence="9">Endonuclease IV</fullName>
    </submittedName>
</protein>
<evidence type="ECO:0000313" key="9">
    <source>
        <dbReference type="EMBL" id="EHY89615.1"/>
    </source>
</evidence>
<name>H8GAB8_9PSEU</name>
<sequence>MQIGAHVRDDDPFSAARERTAETVQFFLADPQSWKKPQPHPQAAQLADAGVGIYIHAPYVLNVASLNNRIRIPSRKTVAQHAAAAAETGARGLIVHGGHVRKGEEPAEGLANWRKLFQRQEDQGGFGVPLFIENTAGGEGAMARDLDVLARLWDEVADFGAGFCLDTCHAYAAGWDLAEAVERVRAITGRIDLVHLNNSRDEHGSQRDRHANVVGGEGTIDPDLLVEVAREAGAPVIVETPQDGQAADIEFLRSRLSAA</sequence>
<proteinExistence type="inferred from homology"/>
<dbReference type="InterPro" id="IPR018246">
    <property type="entry name" value="AP_endonuc_F2_Zn_BS"/>
</dbReference>
<evidence type="ECO:0000259" key="8">
    <source>
        <dbReference type="Pfam" id="PF01261"/>
    </source>
</evidence>
<evidence type="ECO:0000256" key="7">
    <source>
        <dbReference type="ARBA" id="ARBA00023204"/>
    </source>
</evidence>
<dbReference type="SUPFAM" id="SSF51658">
    <property type="entry name" value="Xylose isomerase-like"/>
    <property type="match status" value="1"/>
</dbReference>
<dbReference type="PANTHER" id="PTHR21445:SF0">
    <property type="entry name" value="APURINIC-APYRIMIDINIC ENDONUCLEASE"/>
    <property type="match status" value="1"/>
</dbReference>
<evidence type="ECO:0000256" key="4">
    <source>
        <dbReference type="ARBA" id="ARBA00022763"/>
    </source>
</evidence>
<dbReference type="GO" id="GO:0006284">
    <property type="term" value="P:base-excision repair"/>
    <property type="evidence" value="ECO:0007669"/>
    <property type="project" value="TreeGrafter"/>
</dbReference>
<dbReference type="InterPro" id="IPR036237">
    <property type="entry name" value="Xyl_isomerase-like_sf"/>
</dbReference>
<keyword evidence="9" id="KW-0540">Nuclease</keyword>
<evidence type="ECO:0000256" key="1">
    <source>
        <dbReference type="ARBA" id="ARBA00001947"/>
    </source>
</evidence>
<dbReference type="Proteomes" id="UP000004705">
    <property type="component" value="Chromosome"/>
</dbReference>
<keyword evidence="4" id="KW-0227">DNA damage</keyword>
<keyword evidence="10" id="KW-1185">Reference proteome</keyword>
<gene>
    <name evidence="9" type="ORF">SacazDRAFT_02723</name>
</gene>
<dbReference type="GO" id="GO:0008081">
    <property type="term" value="F:phosphoric diester hydrolase activity"/>
    <property type="evidence" value="ECO:0007669"/>
    <property type="project" value="TreeGrafter"/>
</dbReference>
<dbReference type="GO" id="GO:0003906">
    <property type="term" value="F:DNA-(apurinic or apyrimidinic site) endonuclease activity"/>
    <property type="evidence" value="ECO:0007669"/>
    <property type="project" value="TreeGrafter"/>
</dbReference>
<dbReference type="NCBIfam" id="NF002198">
    <property type="entry name" value="PRK01060.1-3"/>
    <property type="match status" value="1"/>
</dbReference>
<comment type="cofactor">
    <cofactor evidence="1">
        <name>Zn(2+)</name>
        <dbReference type="ChEBI" id="CHEBI:29105"/>
    </cofactor>
</comment>
<dbReference type="Gene3D" id="3.20.20.150">
    <property type="entry name" value="Divalent-metal-dependent TIM barrel enzymes"/>
    <property type="match status" value="1"/>
</dbReference>
<dbReference type="HOGENOM" id="CLU_025885_0_2_11"/>
<dbReference type="PANTHER" id="PTHR21445">
    <property type="entry name" value="ENDONUCLEASE IV ENDODEOXYRIBONUCLEASE IV"/>
    <property type="match status" value="1"/>
</dbReference>
<dbReference type="InterPro" id="IPR013022">
    <property type="entry name" value="Xyl_isomerase-like_TIM-brl"/>
</dbReference>
<dbReference type="InterPro" id="IPR001719">
    <property type="entry name" value="AP_endonuc_2"/>
</dbReference>
<evidence type="ECO:0000256" key="6">
    <source>
        <dbReference type="ARBA" id="ARBA00022833"/>
    </source>
</evidence>
<comment type="similarity">
    <text evidence="2">Belongs to the AP endonuclease 2 family.</text>
</comment>
<dbReference type="RefSeq" id="WP_005442447.1">
    <property type="nucleotide sequence ID" value="NZ_CM001466.1"/>
</dbReference>
<feature type="domain" description="Xylose isomerase-like TIM barrel" evidence="8">
    <location>
        <begin position="15"/>
        <end position="254"/>
    </location>
</feature>